<protein>
    <submittedName>
        <fullName evidence="4">Molybdenum cofactor synthesis domain-containing protein</fullName>
    </submittedName>
</protein>
<evidence type="ECO:0000313" key="5">
    <source>
        <dbReference type="Proteomes" id="UP000185093"/>
    </source>
</evidence>
<dbReference type="InterPro" id="IPR051920">
    <property type="entry name" value="MPT_Adenylyltrnsfr/MoaC-Rel"/>
</dbReference>
<keyword evidence="2" id="KW-0501">Molybdenum cofactor biosynthesis</keyword>
<dbReference type="PANTHER" id="PTHR43764:SF1">
    <property type="entry name" value="MOLYBDOPTERIN MOLYBDOTRANSFERASE"/>
    <property type="match status" value="1"/>
</dbReference>
<evidence type="ECO:0000259" key="3">
    <source>
        <dbReference type="SMART" id="SM00852"/>
    </source>
</evidence>
<dbReference type="InterPro" id="IPR008284">
    <property type="entry name" value="MoCF_biosynth_CS"/>
</dbReference>
<comment type="caution">
    <text evidence="4">The sequence shown here is derived from an EMBL/GenBank/DDBJ whole genome shotgun (WGS) entry which is preliminary data.</text>
</comment>
<dbReference type="SUPFAM" id="SSF53218">
    <property type="entry name" value="Molybdenum cofactor biosynthesis proteins"/>
    <property type="match status" value="1"/>
</dbReference>
<name>A0ABY1JAY6_9BACT</name>
<accession>A0ABY1JAY6</accession>
<dbReference type="RefSeq" id="WP_074199040.1">
    <property type="nucleotide sequence ID" value="NZ_DAONBL010000001.1"/>
</dbReference>
<comment type="pathway">
    <text evidence="1">Cofactor biosynthesis; molybdopterin biosynthesis.</text>
</comment>
<feature type="domain" description="MoaB/Mog" evidence="3">
    <location>
        <begin position="111"/>
        <end position="255"/>
    </location>
</feature>
<dbReference type="Proteomes" id="UP000185093">
    <property type="component" value="Unassembled WGS sequence"/>
</dbReference>
<evidence type="ECO:0000313" key="4">
    <source>
        <dbReference type="EMBL" id="SIN62805.1"/>
    </source>
</evidence>
<gene>
    <name evidence="4" type="ORF">SAMN05444368_0250</name>
</gene>
<sequence length="266" mass="29450">MIKKRLIRIFDGQKDLTMAYLHKGSLGEDMVDGIPRKIFVTDPMPLQTLNDPSQSLTLVLSQGIEDKSNLISFSNGEVILRLTEDDEAEIFKGGFLSLSSEYEEWFPISLGVITVSDRRSRGELIDTSGPALENLARSIGAICQEYKIVPDDIDEIRRVVCDWCDKKSLNLILLTGGTGISQRDVTPEALLPLSDKIVYGIGEYMRWSTSLSNPMSILSRGIAISRGKTLLVALPGSERGAIECFSAVSFSLRHAVEVLTDRHVHH</sequence>
<dbReference type="NCBIfam" id="TIGR00177">
    <property type="entry name" value="molyb_syn"/>
    <property type="match status" value="1"/>
</dbReference>
<dbReference type="EMBL" id="FSQZ01000001">
    <property type="protein sequence ID" value="SIN62805.1"/>
    <property type="molecule type" value="Genomic_DNA"/>
</dbReference>
<dbReference type="InterPro" id="IPR001453">
    <property type="entry name" value="MoaB/Mog_dom"/>
</dbReference>
<evidence type="ECO:0000256" key="1">
    <source>
        <dbReference type="ARBA" id="ARBA00005046"/>
    </source>
</evidence>
<dbReference type="PANTHER" id="PTHR43764">
    <property type="entry name" value="MOLYBDENUM COFACTOR BIOSYNTHESIS"/>
    <property type="match status" value="1"/>
</dbReference>
<proteinExistence type="predicted"/>
<dbReference type="PROSITE" id="PS01078">
    <property type="entry name" value="MOCF_BIOSYNTHESIS_1"/>
    <property type="match status" value="1"/>
</dbReference>
<evidence type="ECO:0000256" key="2">
    <source>
        <dbReference type="ARBA" id="ARBA00023150"/>
    </source>
</evidence>
<reference evidence="4 5" key="1">
    <citation type="submission" date="2016-11" db="EMBL/GenBank/DDBJ databases">
        <authorList>
            <person name="Varghese N."/>
            <person name="Submissions S."/>
        </authorList>
    </citation>
    <scope>NUCLEOTIDE SEQUENCE [LARGE SCALE GENOMIC DNA]</scope>
    <source>
        <strain evidence="4 5">DSM 20664</strain>
    </source>
</reference>
<organism evidence="4 5">
    <name type="scientific">Acetomicrobium flavidum</name>
    <dbReference type="NCBI Taxonomy" id="49896"/>
    <lineage>
        <taxon>Bacteria</taxon>
        <taxon>Thermotogati</taxon>
        <taxon>Synergistota</taxon>
        <taxon>Synergistia</taxon>
        <taxon>Synergistales</taxon>
        <taxon>Acetomicrobiaceae</taxon>
        <taxon>Acetomicrobium</taxon>
    </lineage>
</organism>
<dbReference type="CDD" id="cd00886">
    <property type="entry name" value="MogA_MoaB"/>
    <property type="match status" value="1"/>
</dbReference>
<dbReference type="Pfam" id="PF00994">
    <property type="entry name" value="MoCF_biosynth"/>
    <property type="match status" value="1"/>
</dbReference>
<keyword evidence="5" id="KW-1185">Reference proteome</keyword>
<dbReference type="Gene3D" id="3.40.980.10">
    <property type="entry name" value="MoaB/Mog-like domain"/>
    <property type="match status" value="1"/>
</dbReference>
<dbReference type="SMART" id="SM00852">
    <property type="entry name" value="MoCF_biosynth"/>
    <property type="match status" value="1"/>
</dbReference>
<dbReference type="InterPro" id="IPR036425">
    <property type="entry name" value="MoaB/Mog-like_dom_sf"/>
</dbReference>